<dbReference type="InterPro" id="IPR036582">
    <property type="entry name" value="Mao_N_sf"/>
</dbReference>
<evidence type="ECO:0000313" key="3">
    <source>
        <dbReference type="EMBL" id="MCX7572039.1"/>
    </source>
</evidence>
<dbReference type="Proteomes" id="UP001208017">
    <property type="component" value="Unassembled WGS sequence"/>
</dbReference>
<dbReference type="Gene3D" id="3.30.457.10">
    <property type="entry name" value="Copper amine oxidase-like, N-terminal domain"/>
    <property type="match status" value="1"/>
</dbReference>
<dbReference type="InterPro" id="IPR001223">
    <property type="entry name" value="Glyco_hydro18_cat"/>
</dbReference>
<dbReference type="SUPFAM" id="SSF51445">
    <property type="entry name" value="(Trans)glycosidases"/>
    <property type="match status" value="1"/>
</dbReference>
<reference evidence="3 4" key="1">
    <citation type="submission" date="2022-11" db="EMBL/GenBank/DDBJ databases">
        <title>Study of microbial diversity in lake waters.</title>
        <authorList>
            <person name="Zhang J."/>
        </authorList>
    </citation>
    <scope>NUCLEOTIDE SEQUENCE [LARGE SCALE GENOMIC DNA]</scope>
    <source>
        <strain evidence="3 4">DT12</strain>
    </source>
</reference>
<feature type="signal peptide" evidence="1">
    <location>
        <begin position="1"/>
        <end position="25"/>
    </location>
</feature>
<name>A0ABT3X564_9BACL</name>
<dbReference type="PROSITE" id="PS51910">
    <property type="entry name" value="GH18_2"/>
    <property type="match status" value="1"/>
</dbReference>
<dbReference type="EMBL" id="JAPMLT010000015">
    <property type="protein sequence ID" value="MCX7572039.1"/>
    <property type="molecule type" value="Genomic_DNA"/>
</dbReference>
<dbReference type="PANTHER" id="PTHR46066">
    <property type="entry name" value="CHITINASE DOMAIN-CONTAINING PROTEIN 1 FAMILY MEMBER"/>
    <property type="match status" value="1"/>
</dbReference>
<dbReference type="InterPro" id="IPR012854">
    <property type="entry name" value="Cu_amine_oxidase-like_N"/>
</dbReference>
<evidence type="ECO:0000313" key="4">
    <source>
        <dbReference type="Proteomes" id="UP001208017"/>
    </source>
</evidence>
<dbReference type="Gene3D" id="3.20.20.80">
    <property type="entry name" value="Glycosidases"/>
    <property type="match status" value="1"/>
</dbReference>
<keyword evidence="1" id="KW-0732">Signal</keyword>
<evidence type="ECO:0000256" key="1">
    <source>
        <dbReference type="SAM" id="SignalP"/>
    </source>
</evidence>
<protein>
    <submittedName>
        <fullName evidence="3">Stalk domain-containing protein</fullName>
    </submittedName>
</protein>
<organism evidence="3 4">
    <name type="scientific">Tumebacillus lacus</name>
    <dbReference type="NCBI Taxonomy" id="2995335"/>
    <lineage>
        <taxon>Bacteria</taxon>
        <taxon>Bacillati</taxon>
        <taxon>Bacillota</taxon>
        <taxon>Bacilli</taxon>
        <taxon>Bacillales</taxon>
        <taxon>Alicyclobacillaceae</taxon>
        <taxon>Tumebacillus</taxon>
    </lineage>
</organism>
<sequence length="414" mass="45533">MKRSFASLTTAVALLLALIAEPASALGVTDTTTPSPRVKIELDGYPLQVNPEPLIYEGRTLVPFRALAESLGLTVGFDAGTDTVHAANGQMDIRMQIGRHTATVNGQPVALDVPPMILQDRTFVPARFLSESVGAKVSWDAANATVEIASQPRDLNTLVFYGLGSYDKRGYLPKFDEASFTWSRLNATGDLVFDESEYQWPQEGAADLLREVREAKVGTSLMVFSENASGELTRLLEDKQLQEQFIHTLTAKLLSEGIESAVLDFETLGRYGDDIEAVQVQYAAFVERVAEALHEHDRKLTVVVSPLNGAYRGYDYRAIAAHADHLFVMAYSYIDDKLPQPLDRINEAIELATAEVAPQKLLLGISAFSETPETVGQKIGLAKRHNLDGVGFWILKLFDDPFMQGVEKQLLMGK</sequence>
<comment type="caution">
    <text evidence="3">The sequence shown here is derived from an EMBL/GenBank/DDBJ whole genome shotgun (WGS) entry which is preliminary data.</text>
</comment>
<dbReference type="Pfam" id="PF07833">
    <property type="entry name" value="Cu_amine_oxidN1"/>
    <property type="match status" value="1"/>
</dbReference>
<dbReference type="RefSeq" id="WP_267153290.1">
    <property type="nucleotide sequence ID" value="NZ_JAPMLT010000015.1"/>
</dbReference>
<evidence type="ECO:0000259" key="2">
    <source>
        <dbReference type="PROSITE" id="PS51910"/>
    </source>
</evidence>
<proteinExistence type="predicted"/>
<dbReference type="SUPFAM" id="SSF55383">
    <property type="entry name" value="Copper amine oxidase, domain N"/>
    <property type="match status" value="1"/>
</dbReference>
<accession>A0ABT3X564</accession>
<keyword evidence="4" id="KW-1185">Reference proteome</keyword>
<gene>
    <name evidence="3" type="ORF">OS242_19055</name>
</gene>
<dbReference type="InterPro" id="IPR017853">
    <property type="entry name" value="GH"/>
</dbReference>
<feature type="chain" id="PRO_5046586113" evidence="1">
    <location>
        <begin position="26"/>
        <end position="414"/>
    </location>
</feature>
<dbReference type="PANTHER" id="PTHR46066:SF2">
    <property type="entry name" value="CHITINASE DOMAIN-CONTAINING PROTEIN 1"/>
    <property type="match status" value="1"/>
</dbReference>
<dbReference type="Pfam" id="PF00704">
    <property type="entry name" value="Glyco_hydro_18"/>
    <property type="match status" value="1"/>
</dbReference>
<feature type="domain" description="GH18" evidence="2">
    <location>
        <begin position="130"/>
        <end position="413"/>
    </location>
</feature>